<keyword evidence="3" id="KW-0812">Transmembrane</keyword>
<keyword evidence="2" id="KW-0813">Transport</keyword>
<dbReference type="RefSeq" id="WP_184221721.1">
    <property type="nucleotide sequence ID" value="NZ_JACHIP010000007.1"/>
</dbReference>
<gene>
    <name evidence="4" type="ORF">HDF16_004571</name>
</gene>
<dbReference type="Gene3D" id="1.10.1760.20">
    <property type="match status" value="1"/>
</dbReference>
<feature type="transmembrane region" description="Helical" evidence="3">
    <location>
        <begin position="31"/>
        <end position="51"/>
    </location>
</feature>
<feature type="transmembrane region" description="Helical" evidence="3">
    <location>
        <begin position="63"/>
        <end position="86"/>
    </location>
</feature>
<feature type="transmembrane region" description="Helical" evidence="3">
    <location>
        <begin position="172"/>
        <end position="195"/>
    </location>
</feature>
<evidence type="ECO:0000256" key="2">
    <source>
        <dbReference type="PIRNR" id="PIRNR016661"/>
    </source>
</evidence>
<evidence type="ECO:0000313" key="5">
    <source>
        <dbReference type="Proteomes" id="UP000540989"/>
    </source>
</evidence>
<sequence>MHSVTSESLGPNGRPALPLLESVSQTLPGKIFVVIGATALIAAGAHISLPLPFTPVPLTMSDFAVLLVGMALGPTAAFSAVMLYLLEGAAGLPVFSPAGLGGLAQLFGPTGGYLFAYPFAAVIAGAASRLSRSGMSSFTAAVVSGTGATAVILAGGATWLARAHYLSASAAWHVAVGPFLFGAAAKVVGAAMIFASTRRWLRS</sequence>
<protein>
    <recommendedName>
        <fullName evidence="2">Biotin transporter</fullName>
    </recommendedName>
</protein>
<reference evidence="4 5" key="1">
    <citation type="submission" date="2020-08" db="EMBL/GenBank/DDBJ databases">
        <title>Genomic Encyclopedia of Type Strains, Phase IV (KMG-V): Genome sequencing to study the core and pangenomes of soil and plant-associated prokaryotes.</title>
        <authorList>
            <person name="Whitman W."/>
        </authorList>
    </citation>
    <scope>NUCLEOTIDE SEQUENCE [LARGE SCALE GENOMIC DNA]</scope>
    <source>
        <strain evidence="4 5">M8UP14</strain>
    </source>
</reference>
<keyword evidence="5" id="KW-1185">Reference proteome</keyword>
<dbReference type="PANTHER" id="PTHR34295">
    <property type="entry name" value="BIOTIN TRANSPORTER BIOY"/>
    <property type="match status" value="1"/>
</dbReference>
<dbReference type="AlphaFoldDB" id="A0A7W7ZH82"/>
<organism evidence="4 5">
    <name type="scientific">Granulicella aggregans</name>
    <dbReference type="NCBI Taxonomy" id="474949"/>
    <lineage>
        <taxon>Bacteria</taxon>
        <taxon>Pseudomonadati</taxon>
        <taxon>Acidobacteriota</taxon>
        <taxon>Terriglobia</taxon>
        <taxon>Terriglobales</taxon>
        <taxon>Acidobacteriaceae</taxon>
        <taxon>Granulicella</taxon>
    </lineage>
</organism>
<dbReference type="EMBL" id="JACHIP010000007">
    <property type="protein sequence ID" value="MBB5059842.1"/>
    <property type="molecule type" value="Genomic_DNA"/>
</dbReference>
<feature type="transmembrane region" description="Helical" evidence="3">
    <location>
        <begin position="138"/>
        <end position="160"/>
    </location>
</feature>
<proteinExistence type="inferred from homology"/>
<dbReference type="Proteomes" id="UP000540989">
    <property type="component" value="Unassembled WGS sequence"/>
</dbReference>
<comment type="subcellular location">
    <subcellularLocation>
        <location evidence="2">Cell membrane</location>
        <topology evidence="2">Multi-pass membrane protein</topology>
    </subcellularLocation>
</comment>
<evidence type="ECO:0000256" key="3">
    <source>
        <dbReference type="SAM" id="Phobius"/>
    </source>
</evidence>
<name>A0A7W7ZH82_9BACT</name>
<accession>A0A7W7ZH82</accession>
<evidence type="ECO:0000256" key="1">
    <source>
        <dbReference type="ARBA" id="ARBA00010692"/>
    </source>
</evidence>
<dbReference type="GO" id="GO:0005886">
    <property type="term" value="C:plasma membrane"/>
    <property type="evidence" value="ECO:0007669"/>
    <property type="project" value="UniProtKB-SubCell"/>
</dbReference>
<evidence type="ECO:0000313" key="4">
    <source>
        <dbReference type="EMBL" id="MBB5059842.1"/>
    </source>
</evidence>
<dbReference type="GO" id="GO:0015225">
    <property type="term" value="F:biotin transmembrane transporter activity"/>
    <property type="evidence" value="ECO:0007669"/>
    <property type="project" value="UniProtKB-UniRule"/>
</dbReference>
<comment type="caution">
    <text evidence="4">The sequence shown here is derived from an EMBL/GenBank/DDBJ whole genome shotgun (WGS) entry which is preliminary data.</text>
</comment>
<keyword evidence="3" id="KW-1133">Transmembrane helix</keyword>
<keyword evidence="2 3" id="KW-0472">Membrane</keyword>
<keyword evidence="2" id="KW-1003">Cell membrane</keyword>
<comment type="similarity">
    <text evidence="1 2">Belongs to the BioY family.</text>
</comment>
<feature type="transmembrane region" description="Helical" evidence="3">
    <location>
        <begin position="106"/>
        <end position="126"/>
    </location>
</feature>
<dbReference type="InterPro" id="IPR003784">
    <property type="entry name" value="BioY"/>
</dbReference>
<dbReference type="PANTHER" id="PTHR34295:SF1">
    <property type="entry name" value="BIOTIN TRANSPORTER BIOY"/>
    <property type="match status" value="1"/>
</dbReference>
<dbReference type="Pfam" id="PF02632">
    <property type="entry name" value="BioY"/>
    <property type="match status" value="1"/>
</dbReference>
<dbReference type="PIRSF" id="PIRSF016661">
    <property type="entry name" value="BioY"/>
    <property type="match status" value="1"/>
</dbReference>